<evidence type="ECO:0000313" key="11">
    <source>
        <dbReference type="EMBL" id="AWY39825.1"/>
    </source>
</evidence>
<evidence type="ECO:0000256" key="4">
    <source>
        <dbReference type="ARBA" id="ARBA00022475"/>
    </source>
</evidence>
<keyword evidence="4" id="KW-1003">Cell membrane</keyword>
<keyword evidence="3" id="KW-0813">Transport</keyword>
<feature type="domain" description="ABC transporter" evidence="10">
    <location>
        <begin position="8"/>
        <end position="252"/>
    </location>
</feature>
<dbReference type="Proteomes" id="UP000250299">
    <property type="component" value="Chromosome"/>
</dbReference>
<dbReference type="Pfam" id="PF00005">
    <property type="entry name" value="ABC_tran"/>
    <property type="match status" value="1"/>
</dbReference>
<evidence type="ECO:0000256" key="3">
    <source>
        <dbReference type="ARBA" id="ARBA00022448"/>
    </source>
</evidence>
<proteinExistence type="inferred from homology"/>
<dbReference type="SMART" id="SM00382">
    <property type="entry name" value="AAA"/>
    <property type="match status" value="1"/>
</dbReference>
<evidence type="ECO:0000256" key="8">
    <source>
        <dbReference type="ARBA" id="ARBA00022970"/>
    </source>
</evidence>
<keyword evidence="5" id="KW-0997">Cell inner membrane</keyword>
<dbReference type="GO" id="GO:0005886">
    <property type="term" value="C:plasma membrane"/>
    <property type="evidence" value="ECO:0007669"/>
    <property type="project" value="UniProtKB-SubCell"/>
</dbReference>
<dbReference type="InterPro" id="IPR050086">
    <property type="entry name" value="MetN_ABC_transporter-like"/>
</dbReference>
<keyword evidence="7 11" id="KW-0067">ATP-binding</keyword>
<protein>
    <submittedName>
        <fullName evidence="11">ATP-binding cassette domain-containing protein</fullName>
    </submittedName>
</protein>
<keyword evidence="9" id="KW-0472">Membrane</keyword>
<evidence type="ECO:0000256" key="9">
    <source>
        <dbReference type="ARBA" id="ARBA00023136"/>
    </source>
</evidence>
<name>A0A2Z4RGF3_PSEPU</name>
<dbReference type="EMBL" id="CP029693">
    <property type="protein sequence ID" value="AWY39825.1"/>
    <property type="molecule type" value="Genomic_DNA"/>
</dbReference>
<dbReference type="PANTHER" id="PTHR43166:SF9">
    <property type="entry name" value="GLUTAMATE_ASPARTATE IMPORT ATP-BINDING PROTEIN GLTL"/>
    <property type="match status" value="1"/>
</dbReference>
<evidence type="ECO:0000256" key="6">
    <source>
        <dbReference type="ARBA" id="ARBA00022741"/>
    </source>
</evidence>
<comment type="similarity">
    <text evidence="2">Belongs to the ABC transporter superfamily.</text>
</comment>
<dbReference type="InterPro" id="IPR027417">
    <property type="entry name" value="P-loop_NTPase"/>
</dbReference>
<dbReference type="FunFam" id="3.40.50.300:FF:000020">
    <property type="entry name" value="Amino acid ABC transporter ATP-binding component"/>
    <property type="match status" value="1"/>
</dbReference>
<reference evidence="11 12" key="1">
    <citation type="submission" date="2018-05" db="EMBL/GenBank/DDBJ databases">
        <title>Whole genome sequence of Pseudomonas putida JBC17.</title>
        <authorList>
            <person name="Lee Y.H."/>
            <person name="David K."/>
        </authorList>
    </citation>
    <scope>NUCLEOTIDE SEQUENCE [LARGE SCALE GENOMIC DNA]</scope>
    <source>
        <strain evidence="11 12">JBC17</strain>
    </source>
</reference>
<dbReference type="RefSeq" id="WP_110963595.1">
    <property type="nucleotide sequence ID" value="NZ_CP029693.1"/>
</dbReference>
<dbReference type="InterPro" id="IPR030679">
    <property type="entry name" value="ABC_ATPase_HisP-typ"/>
</dbReference>
<keyword evidence="6" id="KW-0547">Nucleotide-binding</keyword>
<dbReference type="OrthoDB" id="9802264at2"/>
<sequence length="258" mass="28673">MADSTPLVRIEGLHKSFGSLDVLKGIDLNVQQGQKISLIGPSGSGKTTLLRCVNYLEEPTRGDIYIDNELIGQRLVGTRKVPMSDKELARMRADIGMVFQRFNLFPHLSVLENIILGPLKVQGRERGEAVAQAEDLLNKVGMFAKRDAFPEQLSGGQQQRIAIARALAMRPKLMLFDEATSALDPELVGEVLGVMRKLAEEGMTMIIVTHEMSFAESVSDQVIFMADGNIVEQGPPRQIFRESQVERTRSFIRAVKEH</sequence>
<gene>
    <name evidence="11" type="ORF">DKY63_07890</name>
</gene>
<organism evidence="11 12">
    <name type="scientific">Pseudomonas putida</name>
    <name type="common">Arthrobacter siderocapsulatus</name>
    <dbReference type="NCBI Taxonomy" id="303"/>
    <lineage>
        <taxon>Bacteria</taxon>
        <taxon>Pseudomonadati</taxon>
        <taxon>Pseudomonadota</taxon>
        <taxon>Gammaproteobacteria</taxon>
        <taxon>Pseudomonadales</taxon>
        <taxon>Pseudomonadaceae</taxon>
        <taxon>Pseudomonas</taxon>
    </lineage>
</organism>
<dbReference type="SUPFAM" id="SSF52540">
    <property type="entry name" value="P-loop containing nucleoside triphosphate hydrolases"/>
    <property type="match status" value="1"/>
</dbReference>
<accession>A0A2Z4RGF3</accession>
<dbReference type="InterPro" id="IPR003593">
    <property type="entry name" value="AAA+_ATPase"/>
</dbReference>
<dbReference type="AlphaFoldDB" id="A0A2Z4RGF3"/>
<dbReference type="PROSITE" id="PS00211">
    <property type="entry name" value="ABC_TRANSPORTER_1"/>
    <property type="match status" value="1"/>
</dbReference>
<dbReference type="PANTHER" id="PTHR43166">
    <property type="entry name" value="AMINO ACID IMPORT ATP-BINDING PROTEIN"/>
    <property type="match status" value="1"/>
</dbReference>
<evidence type="ECO:0000256" key="5">
    <source>
        <dbReference type="ARBA" id="ARBA00022519"/>
    </source>
</evidence>
<evidence type="ECO:0000259" key="10">
    <source>
        <dbReference type="PROSITE" id="PS50893"/>
    </source>
</evidence>
<evidence type="ECO:0000313" key="12">
    <source>
        <dbReference type="Proteomes" id="UP000250299"/>
    </source>
</evidence>
<dbReference type="PIRSF" id="PIRSF039085">
    <property type="entry name" value="ABC_ATPase_HisP"/>
    <property type="match status" value="1"/>
</dbReference>
<evidence type="ECO:0000256" key="7">
    <source>
        <dbReference type="ARBA" id="ARBA00022840"/>
    </source>
</evidence>
<dbReference type="InterPro" id="IPR017871">
    <property type="entry name" value="ABC_transporter-like_CS"/>
</dbReference>
<evidence type="ECO:0000256" key="2">
    <source>
        <dbReference type="ARBA" id="ARBA00005417"/>
    </source>
</evidence>
<dbReference type="InterPro" id="IPR003439">
    <property type="entry name" value="ABC_transporter-like_ATP-bd"/>
</dbReference>
<dbReference type="PROSITE" id="PS50893">
    <property type="entry name" value="ABC_TRANSPORTER_2"/>
    <property type="match status" value="1"/>
</dbReference>
<keyword evidence="8" id="KW-0029">Amino-acid transport</keyword>
<dbReference type="GO" id="GO:0016887">
    <property type="term" value="F:ATP hydrolysis activity"/>
    <property type="evidence" value="ECO:0007669"/>
    <property type="project" value="InterPro"/>
</dbReference>
<comment type="subcellular location">
    <subcellularLocation>
        <location evidence="1">Cell inner membrane</location>
        <topology evidence="1">Peripheral membrane protein</topology>
    </subcellularLocation>
</comment>
<dbReference type="GO" id="GO:0005524">
    <property type="term" value="F:ATP binding"/>
    <property type="evidence" value="ECO:0007669"/>
    <property type="project" value="UniProtKB-KW"/>
</dbReference>
<dbReference type="CDD" id="cd03262">
    <property type="entry name" value="ABC_HisP_GlnQ"/>
    <property type="match status" value="1"/>
</dbReference>
<dbReference type="Gene3D" id="3.40.50.300">
    <property type="entry name" value="P-loop containing nucleotide triphosphate hydrolases"/>
    <property type="match status" value="1"/>
</dbReference>
<dbReference type="GO" id="GO:0015424">
    <property type="term" value="F:ABC-type amino acid transporter activity"/>
    <property type="evidence" value="ECO:0007669"/>
    <property type="project" value="InterPro"/>
</dbReference>
<evidence type="ECO:0000256" key="1">
    <source>
        <dbReference type="ARBA" id="ARBA00004417"/>
    </source>
</evidence>